<evidence type="ECO:0000313" key="1">
    <source>
        <dbReference type="EMBL" id="QQS82209.1"/>
    </source>
</evidence>
<organism evidence="1 2">
    <name type="scientific">Staphylococcus condimenti</name>
    <dbReference type="NCBI Taxonomy" id="70255"/>
    <lineage>
        <taxon>Bacteria</taxon>
        <taxon>Bacillati</taxon>
        <taxon>Bacillota</taxon>
        <taxon>Bacilli</taxon>
        <taxon>Bacillales</taxon>
        <taxon>Staphylococcaceae</taxon>
        <taxon>Staphylococcus</taxon>
    </lineage>
</organism>
<keyword evidence="2" id="KW-1185">Reference proteome</keyword>
<reference evidence="1 2" key="1">
    <citation type="submission" date="2021-01" db="EMBL/GenBank/DDBJ databases">
        <title>FDA dAtabase for Regulatory Grade micrObial Sequences (FDA-ARGOS): Supporting development and validation of Infectious Disease Dx tests.</title>
        <authorList>
            <person name="Sproer C."/>
            <person name="Gronow S."/>
            <person name="Severitt S."/>
            <person name="Schroder I."/>
            <person name="Tallon L."/>
            <person name="Sadzewicz L."/>
            <person name="Zhao X."/>
            <person name="Boylan J."/>
            <person name="Ott S."/>
            <person name="Bowen H."/>
            <person name="Vavikolanu K."/>
            <person name="Mehta A."/>
            <person name="Aluvathingal J."/>
            <person name="Nadendla S."/>
            <person name="Lowell S."/>
            <person name="Myers T."/>
            <person name="Yan Y."/>
            <person name="Sichtig H."/>
        </authorList>
    </citation>
    <scope>NUCLEOTIDE SEQUENCE [LARGE SCALE GENOMIC DNA]</scope>
    <source>
        <strain evidence="1 2">FDAARGOS_1148</strain>
    </source>
</reference>
<name>A0AB37H131_9STAP</name>
<sequence length="202" mass="23828">MSELIAALVGAVLALIGTIIGIKMQFKKQDEDREKEYHNDLVSMIDIMVFKASKVRNNQLDFNNANLSKEDTINIYQEIEGDYLALDQQLQTLIVMMSHHSDKSNSDIQKLLSSYQPLEYRYNKFKVAHKIYRQQFDEKDFDKNAIAFSKRKFDEAVHRFIYNIKDFSKERYNHDIYEPKLNALVDKEDAKKYRDYSKVYSG</sequence>
<proteinExistence type="predicted"/>
<dbReference type="KEGG" id="scv:A4G25_08645"/>
<dbReference type="AlphaFoldDB" id="A0AB37H131"/>
<dbReference type="GeneID" id="93725419"/>
<evidence type="ECO:0000313" key="2">
    <source>
        <dbReference type="Proteomes" id="UP000595942"/>
    </source>
</evidence>
<dbReference type="RefSeq" id="WP_047132129.1">
    <property type="nucleotide sequence ID" value="NZ_CP015114.1"/>
</dbReference>
<gene>
    <name evidence="1" type="ORF">I6J05_09870</name>
</gene>
<accession>A0AB37H131</accession>
<dbReference type="Proteomes" id="UP000595942">
    <property type="component" value="Chromosome"/>
</dbReference>
<dbReference type="EMBL" id="CP068073">
    <property type="protein sequence ID" value="QQS82209.1"/>
    <property type="molecule type" value="Genomic_DNA"/>
</dbReference>
<protein>
    <submittedName>
        <fullName evidence="1">Type I secretion system protein</fullName>
    </submittedName>
</protein>